<feature type="region of interest" description="Disordered" evidence="1">
    <location>
        <begin position="200"/>
        <end position="232"/>
    </location>
</feature>
<dbReference type="AlphaFoldDB" id="A0A812M8A4"/>
<keyword evidence="3" id="KW-1185">Reference proteome</keyword>
<comment type="caution">
    <text evidence="2">The sequence shown here is derived from an EMBL/GenBank/DDBJ whole genome shotgun (WGS) entry which is preliminary data.</text>
</comment>
<gene>
    <name evidence="2" type="ORF">SNEC2469_LOCUS5418</name>
</gene>
<accession>A0A812M8A4</accession>
<dbReference type="EMBL" id="CAJNJA010010119">
    <property type="protein sequence ID" value="CAE7253899.1"/>
    <property type="molecule type" value="Genomic_DNA"/>
</dbReference>
<evidence type="ECO:0000313" key="2">
    <source>
        <dbReference type="EMBL" id="CAE7253899.1"/>
    </source>
</evidence>
<proteinExistence type="predicted"/>
<evidence type="ECO:0000313" key="3">
    <source>
        <dbReference type="Proteomes" id="UP000601435"/>
    </source>
</evidence>
<reference evidence="2" key="1">
    <citation type="submission" date="2021-02" db="EMBL/GenBank/DDBJ databases">
        <authorList>
            <person name="Dougan E. K."/>
            <person name="Rhodes N."/>
            <person name="Thang M."/>
            <person name="Chan C."/>
        </authorList>
    </citation>
    <scope>NUCLEOTIDE SEQUENCE</scope>
</reference>
<sequence length="355" mass="40160">MCASLHEPHAQCFEWIEYFAGSSRCTSKVRLKGYTGARFDKVYHTPSPDRPHSSNFMDINSPSGFVLAIVALLKCKPQAFAIWLGIKCSSWTSINRGTSKRCRESRLVDGSLRRIYPMPFADAVANIFDDLRLQANHVKGMELPEQLLADEQAILKKIKMLEVSITDDEQVLSVSPAVGRGSTETLTEAELAEMHACVPEDEQETGKTVEPSETDVAEKPCGSRRPLKRKRVKTRRELLQEAAKARIARMTKPKRKRTDLNVPQFVIDKWNSGTSSKDEMAELLMRVNNDKDKFVEELELIIRKVKKFILHVNEGWYSESEMKAELKWSAQRIAGAKKLCEANPDLNRTSYAAIS</sequence>
<dbReference type="Proteomes" id="UP000601435">
    <property type="component" value="Unassembled WGS sequence"/>
</dbReference>
<name>A0A812M8A4_9DINO</name>
<organism evidence="2 3">
    <name type="scientific">Symbiodinium necroappetens</name>
    <dbReference type="NCBI Taxonomy" id="1628268"/>
    <lineage>
        <taxon>Eukaryota</taxon>
        <taxon>Sar</taxon>
        <taxon>Alveolata</taxon>
        <taxon>Dinophyceae</taxon>
        <taxon>Suessiales</taxon>
        <taxon>Symbiodiniaceae</taxon>
        <taxon>Symbiodinium</taxon>
    </lineage>
</organism>
<evidence type="ECO:0000256" key="1">
    <source>
        <dbReference type="SAM" id="MobiDB-lite"/>
    </source>
</evidence>
<dbReference type="OrthoDB" id="447165at2759"/>
<protein>
    <submittedName>
        <fullName evidence="2">Uncharacterized protein</fullName>
    </submittedName>
</protein>